<comment type="caution">
    <text evidence="3">The sequence shown here is derived from an EMBL/GenBank/DDBJ whole genome shotgun (WGS) entry which is preliminary data.</text>
</comment>
<dbReference type="AlphaFoldDB" id="A0A2K3P918"/>
<dbReference type="EMBL" id="ASHM01004779">
    <property type="protein sequence ID" value="PNY11773.1"/>
    <property type="molecule type" value="Genomic_DNA"/>
</dbReference>
<sequence length="621" mass="69891">MEAEFLGFEEVPALEDDEQRKLVPWLDWNEWLSVRDALFSHSSQSLSFALKRISSWRSRGSLPAAIDVTATIVEIQNMDPFFRQDKLDDGSVSEEILSNLYTMAIVRLVNATVEKIGTKEQGSINVRADKICIPRMLIDVRHEGSHRELPSLNVARSASVKALDWLKSYYWEPQSEAIPFQGKGNADVKKEIKSTIRKLAICVKVSGSPQSSTLLKGKRMVKHVGLPFGRNKLLYVVVGKSQTSHLGVPKKQIKRILKSVIRLHSSFSSETVSVLLDYLLKTLSSSEFKKNVDDASVGPTIENVLADWKPVILKLYNKEPELHLNLLKEVLHKIEAQEDMKCEEDNSSQGFYQSAYLSSLFAWLVRIHDKKTSVANMPKRVMHELVRKCILISRLCNKQIMDSALHLAKLMDDKSLLKKVQLLSGLALSNIVDNADDQNSSLTSTNVSQFEESLREANKKLELVKQQITRNKQSSEMNCETEETQVWTLAKSWNPCPIGMLPHFIGSSGCLPVLDVIDNETVLDVIDNEEHNQVPASKGNWKLIKHGAKRDAPSDIQLLDNSTAKKMRETEEPGELNSETPTEEDELPTEEGKGYLIVGGIWKKVTEEELLAIQSSVRILI</sequence>
<reference evidence="3 4" key="2">
    <citation type="journal article" date="2017" name="Front. Plant Sci.">
        <title>Gene Classification and Mining of Molecular Markers Useful in Red Clover (Trifolium pratense) Breeding.</title>
        <authorList>
            <person name="Istvanek J."/>
            <person name="Dluhosova J."/>
            <person name="Dluhos P."/>
            <person name="Patkova L."/>
            <person name="Nedelnik J."/>
            <person name="Repkova J."/>
        </authorList>
    </citation>
    <scope>NUCLEOTIDE SEQUENCE [LARGE SCALE GENOMIC DNA]</scope>
    <source>
        <strain evidence="4">cv. Tatra</strain>
        <tissue evidence="3">Young leaves</tissue>
    </source>
</reference>
<evidence type="ECO:0000256" key="2">
    <source>
        <dbReference type="SAM" id="MobiDB-lite"/>
    </source>
</evidence>
<dbReference type="PANTHER" id="PTHR15002">
    <property type="entry name" value="RIBOSOMAL BIOGENESIS PROTEIN LAS1L"/>
    <property type="match status" value="1"/>
</dbReference>
<dbReference type="GO" id="GO:0004519">
    <property type="term" value="F:endonuclease activity"/>
    <property type="evidence" value="ECO:0007669"/>
    <property type="project" value="InterPro"/>
</dbReference>
<dbReference type="GO" id="GO:0090730">
    <property type="term" value="C:Las1 complex"/>
    <property type="evidence" value="ECO:0007669"/>
    <property type="project" value="InterPro"/>
</dbReference>
<evidence type="ECO:0000256" key="1">
    <source>
        <dbReference type="SAM" id="Coils"/>
    </source>
</evidence>
<keyword evidence="1" id="KW-0175">Coiled coil</keyword>
<name>A0A2K3P918_TRIPR</name>
<organism evidence="3 4">
    <name type="scientific">Trifolium pratense</name>
    <name type="common">Red clover</name>
    <dbReference type="NCBI Taxonomy" id="57577"/>
    <lineage>
        <taxon>Eukaryota</taxon>
        <taxon>Viridiplantae</taxon>
        <taxon>Streptophyta</taxon>
        <taxon>Embryophyta</taxon>
        <taxon>Tracheophyta</taxon>
        <taxon>Spermatophyta</taxon>
        <taxon>Magnoliopsida</taxon>
        <taxon>eudicotyledons</taxon>
        <taxon>Gunneridae</taxon>
        <taxon>Pentapetalae</taxon>
        <taxon>rosids</taxon>
        <taxon>fabids</taxon>
        <taxon>Fabales</taxon>
        <taxon>Fabaceae</taxon>
        <taxon>Papilionoideae</taxon>
        <taxon>50 kb inversion clade</taxon>
        <taxon>NPAAA clade</taxon>
        <taxon>Hologalegina</taxon>
        <taxon>IRL clade</taxon>
        <taxon>Trifolieae</taxon>
        <taxon>Trifolium</taxon>
    </lineage>
</organism>
<gene>
    <name evidence="3" type="ORF">L195_g008388</name>
</gene>
<dbReference type="GO" id="GO:0000460">
    <property type="term" value="P:maturation of 5.8S rRNA"/>
    <property type="evidence" value="ECO:0007669"/>
    <property type="project" value="TreeGrafter"/>
</dbReference>
<feature type="coiled-coil region" evidence="1">
    <location>
        <begin position="447"/>
        <end position="474"/>
    </location>
</feature>
<accession>A0A2K3P918</accession>
<dbReference type="GO" id="GO:0030687">
    <property type="term" value="C:preribosome, large subunit precursor"/>
    <property type="evidence" value="ECO:0007669"/>
    <property type="project" value="TreeGrafter"/>
</dbReference>
<evidence type="ECO:0000313" key="4">
    <source>
        <dbReference type="Proteomes" id="UP000236291"/>
    </source>
</evidence>
<dbReference type="PANTHER" id="PTHR15002:SF0">
    <property type="entry name" value="RIBOSOMAL BIOGENESIS PROTEIN LAS1L"/>
    <property type="match status" value="1"/>
</dbReference>
<feature type="region of interest" description="Disordered" evidence="2">
    <location>
        <begin position="565"/>
        <end position="590"/>
    </location>
</feature>
<dbReference type="GO" id="GO:0000470">
    <property type="term" value="P:maturation of LSU-rRNA"/>
    <property type="evidence" value="ECO:0007669"/>
    <property type="project" value="TreeGrafter"/>
</dbReference>
<dbReference type="InterPro" id="IPR007174">
    <property type="entry name" value="Las1"/>
</dbReference>
<dbReference type="Pfam" id="PF04031">
    <property type="entry name" value="Las1"/>
    <property type="match status" value="1"/>
</dbReference>
<protein>
    <recommendedName>
        <fullName evidence="5">Las1-like family protein</fullName>
    </recommendedName>
</protein>
<dbReference type="Proteomes" id="UP000236291">
    <property type="component" value="Unassembled WGS sequence"/>
</dbReference>
<evidence type="ECO:0000313" key="3">
    <source>
        <dbReference type="EMBL" id="PNY11773.1"/>
    </source>
</evidence>
<dbReference type="STRING" id="57577.A0A2K3P918"/>
<evidence type="ECO:0008006" key="5">
    <source>
        <dbReference type="Google" id="ProtNLM"/>
    </source>
</evidence>
<proteinExistence type="predicted"/>
<reference evidence="3 4" key="1">
    <citation type="journal article" date="2014" name="Am. J. Bot.">
        <title>Genome assembly and annotation for red clover (Trifolium pratense; Fabaceae).</title>
        <authorList>
            <person name="Istvanek J."/>
            <person name="Jaros M."/>
            <person name="Krenek A."/>
            <person name="Repkova J."/>
        </authorList>
    </citation>
    <scope>NUCLEOTIDE SEQUENCE [LARGE SCALE GENOMIC DNA]</scope>
    <source>
        <strain evidence="4">cv. Tatra</strain>
        <tissue evidence="3">Young leaves</tissue>
    </source>
</reference>